<dbReference type="Proteomes" id="UP001470230">
    <property type="component" value="Unassembled WGS sequence"/>
</dbReference>
<dbReference type="PROSITE" id="PS50011">
    <property type="entry name" value="PROTEIN_KINASE_DOM"/>
    <property type="match status" value="1"/>
</dbReference>
<evidence type="ECO:0000256" key="2">
    <source>
        <dbReference type="ARBA" id="ARBA00022741"/>
    </source>
</evidence>
<protein>
    <recommendedName>
        <fullName evidence="1">non-specific serine/threonine protein kinase</fullName>
        <ecNumber evidence="1">2.7.11.1</ecNumber>
    </recommendedName>
</protein>
<comment type="similarity">
    <text evidence="5">Belongs to the protein kinase superfamily.</text>
</comment>
<evidence type="ECO:0000256" key="5">
    <source>
        <dbReference type="RuleBase" id="RU000304"/>
    </source>
</evidence>
<feature type="region of interest" description="Disordered" evidence="6">
    <location>
        <begin position="394"/>
        <end position="448"/>
    </location>
</feature>
<dbReference type="InterPro" id="IPR000719">
    <property type="entry name" value="Prot_kinase_dom"/>
</dbReference>
<organism evidence="8 9">
    <name type="scientific">Tritrichomonas musculus</name>
    <dbReference type="NCBI Taxonomy" id="1915356"/>
    <lineage>
        <taxon>Eukaryota</taxon>
        <taxon>Metamonada</taxon>
        <taxon>Parabasalia</taxon>
        <taxon>Tritrichomonadida</taxon>
        <taxon>Tritrichomonadidae</taxon>
        <taxon>Tritrichomonas</taxon>
    </lineage>
</organism>
<dbReference type="EC" id="2.7.11.1" evidence="1"/>
<feature type="domain" description="Protein kinase" evidence="7">
    <location>
        <begin position="9"/>
        <end position="278"/>
    </location>
</feature>
<evidence type="ECO:0000256" key="6">
    <source>
        <dbReference type="SAM" id="MobiDB-lite"/>
    </source>
</evidence>
<keyword evidence="2 4" id="KW-0547">Nucleotide-binding</keyword>
<feature type="compositionally biased region" description="Basic and acidic residues" evidence="6">
    <location>
        <begin position="439"/>
        <end position="448"/>
    </location>
</feature>
<evidence type="ECO:0000256" key="3">
    <source>
        <dbReference type="ARBA" id="ARBA00022840"/>
    </source>
</evidence>
<dbReference type="PROSITE" id="PS00108">
    <property type="entry name" value="PROTEIN_KINASE_ST"/>
    <property type="match status" value="1"/>
</dbReference>
<dbReference type="InterPro" id="IPR011009">
    <property type="entry name" value="Kinase-like_dom_sf"/>
</dbReference>
<accession>A0ABR2JG28</accession>
<keyword evidence="9" id="KW-1185">Reference proteome</keyword>
<dbReference type="Pfam" id="PF00069">
    <property type="entry name" value="Pkinase"/>
    <property type="match status" value="1"/>
</dbReference>
<evidence type="ECO:0000313" key="8">
    <source>
        <dbReference type="EMBL" id="KAK8876383.1"/>
    </source>
</evidence>
<comment type="caution">
    <text evidence="8">The sequence shown here is derived from an EMBL/GenBank/DDBJ whole genome shotgun (WGS) entry which is preliminary data.</text>
</comment>
<keyword evidence="5" id="KW-0723">Serine/threonine-protein kinase</keyword>
<reference evidence="8 9" key="1">
    <citation type="submission" date="2024-04" db="EMBL/GenBank/DDBJ databases">
        <title>Tritrichomonas musculus Genome.</title>
        <authorList>
            <person name="Alves-Ferreira E."/>
            <person name="Grigg M."/>
            <person name="Lorenzi H."/>
            <person name="Galac M."/>
        </authorList>
    </citation>
    <scope>NUCLEOTIDE SEQUENCE [LARGE SCALE GENOMIC DNA]</scope>
    <source>
        <strain evidence="8 9">EAF2021</strain>
    </source>
</reference>
<proteinExistence type="inferred from homology"/>
<keyword evidence="3 4" id="KW-0067">ATP-binding</keyword>
<dbReference type="CDD" id="cd14016">
    <property type="entry name" value="STKc_CK1"/>
    <property type="match status" value="1"/>
</dbReference>
<evidence type="ECO:0000256" key="1">
    <source>
        <dbReference type="ARBA" id="ARBA00012513"/>
    </source>
</evidence>
<keyword evidence="5" id="KW-0808">Transferase</keyword>
<dbReference type="InterPro" id="IPR017441">
    <property type="entry name" value="Protein_kinase_ATP_BS"/>
</dbReference>
<dbReference type="SUPFAM" id="SSF56112">
    <property type="entry name" value="Protein kinase-like (PK-like)"/>
    <property type="match status" value="1"/>
</dbReference>
<dbReference type="EMBL" id="JAPFFF010000012">
    <property type="protein sequence ID" value="KAK8876383.1"/>
    <property type="molecule type" value="Genomic_DNA"/>
</dbReference>
<sequence>MEIIVGNRFTISRRIGGGSFGDIFCGTDMQKKKEVAIKLEPSRTKSPQLELEHKIYKILEGGVCVPHVYWYGSESKYNILVMDRLSTSLEDIFERRKSTFSLKTVLMLADQMLSCIEFVHKRNLVHRDIKPDNFMMGTATNINQVYIIDFGLSKRFQDPKTHAHIKMSESSSLTGTARYASINAMQGKEQSRRDDLESLGYVWLYFLRGSLPWSGIPAKTTEEKMKKITDVKKSTSLTTLCKGFPNEFVTYLDTVKRLRFTEEPNYAEYRRMFRDLFIREGYVYDCVYDWSENAPRIPPARRARPPLGFPPQPQPRTQPPSTANSPRESSDMRKQSILDNPRLNVRKPYVNEVNINSPNLTLGTNINISTANFNGQSNRPYQRGRQPAYAVSNPHFKLVPKPPAHPPGRTAAASPKRTNRKPKDQTGNQSPARTLLPTIDHKRESSLF</sequence>
<name>A0ABR2JG28_9EUKA</name>
<evidence type="ECO:0000259" key="7">
    <source>
        <dbReference type="PROSITE" id="PS50011"/>
    </source>
</evidence>
<evidence type="ECO:0000256" key="4">
    <source>
        <dbReference type="PROSITE-ProRule" id="PRU10141"/>
    </source>
</evidence>
<dbReference type="InterPro" id="IPR050235">
    <property type="entry name" value="CK1_Ser-Thr_kinase"/>
</dbReference>
<dbReference type="InterPro" id="IPR008271">
    <property type="entry name" value="Ser/Thr_kinase_AS"/>
</dbReference>
<feature type="region of interest" description="Disordered" evidence="6">
    <location>
        <begin position="295"/>
        <end position="345"/>
    </location>
</feature>
<evidence type="ECO:0000313" key="9">
    <source>
        <dbReference type="Proteomes" id="UP001470230"/>
    </source>
</evidence>
<feature type="binding site" evidence="4">
    <location>
        <position position="38"/>
    </location>
    <ligand>
        <name>ATP</name>
        <dbReference type="ChEBI" id="CHEBI:30616"/>
    </ligand>
</feature>
<dbReference type="PROSITE" id="PS00107">
    <property type="entry name" value="PROTEIN_KINASE_ATP"/>
    <property type="match status" value="1"/>
</dbReference>
<dbReference type="SMART" id="SM00220">
    <property type="entry name" value="S_TKc"/>
    <property type="match status" value="1"/>
</dbReference>
<dbReference type="Gene3D" id="1.10.510.10">
    <property type="entry name" value="Transferase(Phosphotransferase) domain 1"/>
    <property type="match status" value="1"/>
</dbReference>
<gene>
    <name evidence="8" type="ORF">M9Y10_006586</name>
</gene>
<feature type="compositionally biased region" description="Pro residues" evidence="6">
    <location>
        <begin position="307"/>
        <end position="318"/>
    </location>
</feature>
<dbReference type="PANTHER" id="PTHR11909">
    <property type="entry name" value="CASEIN KINASE-RELATED"/>
    <property type="match status" value="1"/>
</dbReference>
<keyword evidence="5" id="KW-0418">Kinase</keyword>